<protein>
    <submittedName>
        <fullName evidence="1">Uncharacterized protein</fullName>
    </submittedName>
</protein>
<sequence>MTASPQDLLNTAWAACWVTSVGGSFDDDTEREDMAALALRMQHGLDHLDALDPEESETAVQALMAVFLELQDGTSSPEGQLAEALTPERVALAYTTLMARLEREADAHFSVLETLLASTCWELHELKQPLAQTDSNRQEYARLIALRDDLEAALLTGSRMQLSTAQTWLLGQRLREQAQMLAETPELLDTLIIMPDQKAALLPNRLQAAQVYLQAQPSSAVGIA</sequence>
<dbReference type="AlphaFoldDB" id="A0A918F7J2"/>
<accession>A0A918F7J2</accession>
<proteinExistence type="predicted"/>
<dbReference type="Proteomes" id="UP000603865">
    <property type="component" value="Unassembled WGS sequence"/>
</dbReference>
<gene>
    <name evidence="1" type="ORF">GCM10008957_31450</name>
</gene>
<dbReference type="RefSeq" id="WP_189091469.1">
    <property type="nucleotide sequence ID" value="NZ_BMQL01000019.1"/>
</dbReference>
<reference evidence="1" key="2">
    <citation type="submission" date="2020-09" db="EMBL/GenBank/DDBJ databases">
        <authorList>
            <person name="Sun Q."/>
            <person name="Ohkuma M."/>
        </authorList>
    </citation>
    <scope>NUCLEOTIDE SEQUENCE</scope>
    <source>
        <strain evidence="1">JCM 31311</strain>
    </source>
</reference>
<organism evidence="1 2">
    <name type="scientific">Deinococcus ruber</name>
    <dbReference type="NCBI Taxonomy" id="1848197"/>
    <lineage>
        <taxon>Bacteria</taxon>
        <taxon>Thermotogati</taxon>
        <taxon>Deinococcota</taxon>
        <taxon>Deinococci</taxon>
        <taxon>Deinococcales</taxon>
        <taxon>Deinococcaceae</taxon>
        <taxon>Deinococcus</taxon>
    </lineage>
</organism>
<keyword evidence="2" id="KW-1185">Reference proteome</keyword>
<dbReference type="EMBL" id="BMQL01000019">
    <property type="protein sequence ID" value="GGR16512.1"/>
    <property type="molecule type" value="Genomic_DNA"/>
</dbReference>
<evidence type="ECO:0000313" key="2">
    <source>
        <dbReference type="Proteomes" id="UP000603865"/>
    </source>
</evidence>
<comment type="caution">
    <text evidence="1">The sequence shown here is derived from an EMBL/GenBank/DDBJ whole genome shotgun (WGS) entry which is preliminary data.</text>
</comment>
<name>A0A918F7J2_9DEIO</name>
<reference evidence="1" key="1">
    <citation type="journal article" date="2014" name="Int. J. Syst. Evol. Microbiol.">
        <title>Complete genome sequence of Corynebacterium casei LMG S-19264T (=DSM 44701T), isolated from a smear-ripened cheese.</title>
        <authorList>
            <consortium name="US DOE Joint Genome Institute (JGI-PGF)"/>
            <person name="Walter F."/>
            <person name="Albersmeier A."/>
            <person name="Kalinowski J."/>
            <person name="Ruckert C."/>
        </authorList>
    </citation>
    <scope>NUCLEOTIDE SEQUENCE</scope>
    <source>
        <strain evidence="1">JCM 31311</strain>
    </source>
</reference>
<evidence type="ECO:0000313" key="1">
    <source>
        <dbReference type="EMBL" id="GGR16512.1"/>
    </source>
</evidence>